<evidence type="ECO:0000259" key="4">
    <source>
        <dbReference type="Pfam" id="PF02114"/>
    </source>
</evidence>
<dbReference type="GO" id="GO:0008277">
    <property type="term" value="P:regulation of G protein-coupled receptor signaling pathway"/>
    <property type="evidence" value="ECO:0007669"/>
    <property type="project" value="InterPro"/>
</dbReference>
<feature type="region of interest" description="Disordered" evidence="3">
    <location>
        <begin position="1"/>
        <end position="59"/>
    </location>
</feature>
<feature type="domain" description="Phosducin" evidence="4">
    <location>
        <begin position="42"/>
        <end position="266"/>
    </location>
</feature>
<dbReference type="PANTHER" id="PTHR46052:SF1">
    <property type="entry name" value="PHOSDUCIN-LIKE PROTEIN"/>
    <property type="match status" value="1"/>
</dbReference>
<evidence type="ECO:0000313" key="5">
    <source>
        <dbReference type="EMBL" id="CAG8570087.1"/>
    </source>
</evidence>
<evidence type="ECO:0000256" key="2">
    <source>
        <dbReference type="ARBA" id="ARBA00022553"/>
    </source>
</evidence>
<gene>
    <name evidence="5" type="ORF">POCULU_LOCUS5949</name>
</gene>
<feature type="region of interest" description="Disordered" evidence="3">
    <location>
        <begin position="71"/>
        <end position="122"/>
    </location>
</feature>
<reference evidence="5" key="1">
    <citation type="submission" date="2021-06" db="EMBL/GenBank/DDBJ databases">
        <authorList>
            <person name="Kallberg Y."/>
            <person name="Tangrot J."/>
            <person name="Rosling A."/>
        </authorList>
    </citation>
    <scope>NUCLEOTIDE SEQUENCE</scope>
    <source>
        <strain evidence="5">IA702</strain>
    </source>
</reference>
<dbReference type="InterPro" id="IPR001200">
    <property type="entry name" value="Phosducin"/>
</dbReference>
<dbReference type="EMBL" id="CAJVPJ010000999">
    <property type="protein sequence ID" value="CAG8570087.1"/>
    <property type="molecule type" value="Genomic_DNA"/>
</dbReference>
<accession>A0A9N9BL27</accession>
<proteinExistence type="inferred from homology"/>
<dbReference type="CDD" id="cd02987">
    <property type="entry name" value="Phd_like_Phd"/>
    <property type="match status" value="1"/>
</dbReference>
<dbReference type="Gene3D" id="3.40.30.10">
    <property type="entry name" value="Glutaredoxin"/>
    <property type="match status" value="1"/>
</dbReference>
<comment type="caution">
    <text evidence="5">The sequence shown here is derived from an EMBL/GenBank/DDBJ whole genome shotgun (WGS) entry which is preliminary data.</text>
</comment>
<dbReference type="InterPro" id="IPR051499">
    <property type="entry name" value="Phosducin-like_reg"/>
</dbReference>
<keyword evidence="6" id="KW-1185">Reference proteome</keyword>
<dbReference type="InterPro" id="IPR024253">
    <property type="entry name" value="Phosducin_thioredoxin-like_dom"/>
</dbReference>
<organism evidence="5 6">
    <name type="scientific">Paraglomus occultum</name>
    <dbReference type="NCBI Taxonomy" id="144539"/>
    <lineage>
        <taxon>Eukaryota</taxon>
        <taxon>Fungi</taxon>
        <taxon>Fungi incertae sedis</taxon>
        <taxon>Mucoromycota</taxon>
        <taxon>Glomeromycotina</taxon>
        <taxon>Glomeromycetes</taxon>
        <taxon>Paraglomerales</taxon>
        <taxon>Paraglomeraceae</taxon>
        <taxon>Paraglomus</taxon>
    </lineage>
</organism>
<comment type="similarity">
    <text evidence="1">Belongs to the phosducin family.</text>
</comment>
<sequence length="277" mass="31339">MDPLIESMLRTSLDDDDREPTRSDESGNSDTEDSTPNQAETEITVPSQHGGAQTGPKGVLADHAHYMRKERERKAAEISAHNRRMLSRAPTTTTYREDQANKEADENSLQELENMSSDDEEEVLRRYREQRLSEIQKATLRRRTGPLFGSLREIAASQYVKSIDNEAADVSVIVHLYENEIPECRVLNECLAHLARKYISVKFLRVQAREVEFDIIGLPALLAYKNGKLIANLVKVTDEIGEREFDANVIEEILIRHDALSANEVINTQEDDSSGDE</sequence>
<dbReference type="PRINTS" id="PR00677">
    <property type="entry name" value="PHOSDUCIN"/>
</dbReference>
<dbReference type="OrthoDB" id="70588at2759"/>
<evidence type="ECO:0000256" key="1">
    <source>
        <dbReference type="ARBA" id="ARBA00009686"/>
    </source>
</evidence>
<name>A0A9N9BL27_9GLOM</name>
<evidence type="ECO:0000313" key="6">
    <source>
        <dbReference type="Proteomes" id="UP000789572"/>
    </source>
</evidence>
<evidence type="ECO:0000256" key="3">
    <source>
        <dbReference type="SAM" id="MobiDB-lite"/>
    </source>
</evidence>
<dbReference type="InterPro" id="IPR036249">
    <property type="entry name" value="Thioredoxin-like_sf"/>
</dbReference>
<dbReference type="Proteomes" id="UP000789572">
    <property type="component" value="Unassembled WGS sequence"/>
</dbReference>
<dbReference type="Gene3D" id="1.10.168.10">
    <property type="entry name" value="Phosducin, domain 2"/>
    <property type="match status" value="1"/>
</dbReference>
<dbReference type="Pfam" id="PF02114">
    <property type="entry name" value="Phosducin"/>
    <property type="match status" value="1"/>
</dbReference>
<protein>
    <submittedName>
        <fullName evidence="5">9905_t:CDS:1</fullName>
    </submittedName>
</protein>
<feature type="compositionally biased region" description="Polar residues" evidence="3">
    <location>
        <begin position="26"/>
        <end position="51"/>
    </location>
</feature>
<keyword evidence="2" id="KW-0597">Phosphoprotein</keyword>
<dbReference type="AlphaFoldDB" id="A0A9N9BL27"/>
<dbReference type="InterPro" id="IPR023196">
    <property type="entry name" value="Phosducin_N_dom_sf"/>
</dbReference>
<dbReference type="SUPFAM" id="SSF52833">
    <property type="entry name" value="Thioredoxin-like"/>
    <property type="match status" value="1"/>
</dbReference>
<dbReference type="PANTHER" id="PTHR46052">
    <property type="entry name" value="PHOSDUCIN-LIKE PROTEIN"/>
    <property type="match status" value="1"/>
</dbReference>
<feature type="compositionally biased region" description="Basic and acidic residues" evidence="3">
    <location>
        <begin position="95"/>
        <end position="105"/>
    </location>
</feature>